<dbReference type="HOGENOM" id="CLU_2001727_0_0_6"/>
<dbReference type="EMBL" id="CP005974">
    <property type="protein sequence ID" value="AJR08804.1"/>
    <property type="molecule type" value="Genomic_DNA"/>
</dbReference>
<name>A0A0C5WTS9_9GAMM</name>
<dbReference type="OrthoDB" id="5887978at2"/>
<sequence>MQNHDKLSQAIAAFEHWRQTRPNKHVNIPDQLRLLALELLEEYRIGQVTNALRICTTQLNSWRQLLPTERPVPDFIPLQIESDLQHNSGLNLQVTLPNSSQIRIYGDISPGLLRVLMQEAGEYR</sequence>
<gene>
    <name evidence="1" type="ORF">H744_1c1197</name>
    <name evidence="2" type="ORF">H744_1c1433</name>
    <name evidence="3" type="ORF">H744_2c2140</name>
</gene>
<accession>A0A0C5WTS9</accession>
<dbReference type="KEGG" id="pgb:H744_2c2140"/>
<evidence type="ECO:0000313" key="3">
    <source>
        <dbReference type="EMBL" id="AJR08804.1"/>
    </source>
</evidence>
<dbReference type="AlphaFoldDB" id="A0A0C5WTS9"/>
<evidence type="ECO:0000313" key="2">
    <source>
        <dbReference type="EMBL" id="AJR06455.1"/>
    </source>
</evidence>
<dbReference type="Proteomes" id="UP000032303">
    <property type="component" value="Chromosome 2"/>
</dbReference>
<dbReference type="KEGG" id="pgb:H744_1c1197"/>
<reference evidence="2 4" key="1">
    <citation type="submission" date="2013-05" db="EMBL/GenBank/DDBJ databases">
        <title>Complete genome sequence of the lipase-producing bacterium Photobacterium gaetbulicola Gung47.</title>
        <authorList>
            <person name="Kim Y.-O."/>
        </authorList>
    </citation>
    <scope>NUCLEOTIDE SEQUENCE [LARGE SCALE GENOMIC DNA]</scope>
    <source>
        <strain evidence="2 4">Gung47</strain>
    </source>
</reference>
<dbReference type="STRING" id="658445.H744_1c1197"/>
<dbReference type="EMBL" id="CP005973">
    <property type="protein sequence ID" value="AJR06455.1"/>
    <property type="molecule type" value="Genomic_DNA"/>
</dbReference>
<evidence type="ECO:0000313" key="4">
    <source>
        <dbReference type="Proteomes" id="UP000032303"/>
    </source>
</evidence>
<dbReference type="EMBL" id="CP005973">
    <property type="protein sequence ID" value="AJR06222.1"/>
    <property type="molecule type" value="Genomic_DNA"/>
</dbReference>
<dbReference type="KEGG" id="pgb:H744_1c1433"/>
<organism evidence="2 4">
    <name type="scientific">Photobacterium gaetbulicola Gung47</name>
    <dbReference type="NCBI Taxonomy" id="658445"/>
    <lineage>
        <taxon>Bacteria</taxon>
        <taxon>Pseudomonadati</taxon>
        <taxon>Pseudomonadota</taxon>
        <taxon>Gammaproteobacteria</taxon>
        <taxon>Vibrionales</taxon>
        <taxon>Vibrionaceae</taxon>
        <taxon>Photobacterium</taxon>
    </lineage>
</organism>
<dbReference type="PATRIC" id="fig|658445.3.peg.1295"/>
<evidence type="ECO:0000313" key="1">
    <source>
        <dbReference type="EMBL" id="AJR06222.1"/>
    </source>
</evidence>
<proteinExistence type="predicted"/>
<dbReference type="Proteomes" id="UP000032303">
    <property type="component" value="Chromosome 1"/>
</dbReference>
<keyword evidence="4" id="KW-1185">Reference proteome</keyword>
<protein>
    <submittedName>
        <fullName evidence="2">Uncharacterized protein</fullName>
    </submittedName>
</protein>